<feature type="domain" description="HTH luxR-type" evidence="1">
    <location>
        <begin position="302"/>
        <end position="359"/>
    </location>
</feature>
<name>A0A1E5XV40_9HYPH</name>
<organism evidence="2 3">
    <name type="scientific">Devosia insulae DS-56</name>
    <dbReference type="NCBI Taxonomy" id="1116389"/>
    <lineage>
        <taxon>Bacteria</taxon>
        <taxon>Pseudomonadati</taxon>
        <taxon>Pseudomonadota</taxon>
        <taxon>Alphaproteobacteria</taxon>
        <taxon>Hyphomicrobiales</taxon>
        <taxon>Devosiaceae</taxon>
        <taxon>Devosia</taxon>
    </lineage>
</organism>
<dbReference type="InterPro" id="IPR000792">
    <property type="entry name" value="Tscrpt_reg_LuxR_C"/>
</dbReference>
<sequence>MGKPPMEDDDLVDRIYEAGAVPDLWPSVLERLGDLAKVAGTVLFAIRGEAAHWTASPGLHEMSRGYFEGGYPGHDDRTARLLAYDHPGFVTDLDVFSREEWEADPIRREFFVPRGFGWGVATGIKVPTGDLLIFHGERRLEDGPVERQVVERLDLLRPHLARAALMSARIAFERAQGAVAALEMVGIPAAVLGPRGAAIATNSMLEALTPSVVQSRPTRLALANLRADEMLSTALEAAEAGLHTGPVRSIPIPAGNDSPAMVAHILPIRASAREVFTGAAAVLLMTPVTLRELPDATVIQGLFDLTPAEARIARALGGGMTIGQIASSTGASAATVRNQVQAVFGKTGMHRQADLVGLLQGLVPTASAPIPPSRLPPRK</sequence>
<accession>A0A1E5XV40</accession>
<protein>
    <recommendedName>
        <fullName evidence="1">HTH luxR-type domain-containing protein</fullName>
    </recommendedName>
</protein>
<dbReference type="GO" id="GO:0003677">
    <property type="term" value="F:DNA binding"/>
    <property type="evidence" value="ECO:0007669"/>
    <property type="project" value="InterPro"/>
</dbReference>
<comment type="caution">
    <text evidence="2">The sequence shown here is derived from an EMBL/GenBank/DDBJ whole genome shotgun (WGS) entry which is preliminary data.</text>
</comment>
<dbReference type="AlphaFoldDB" id="A0A1E5XV40"/>
<gene>
    <name evidence="2" type="ORF">VW23_011590</name>
</gene>
<evidence type="ECO:0000313" key="2">
    <source>
        <dbReference type="EMBL" id="OEO32455.1"/>
    </source>
</evidence>
<evidence type="ECO:0000313" key="3">
    <source>
        <dbReference type="Proteomes" id="UP000095463"/>
    </source>
</evidence>
<dbReference type="InterPro" id="IPR016032">
    <property type="entry name" value="Sig_transdc_resp-reg_C-effctor"/>
</dbReference>
<dbReference type="EMBL" id="LAJE02000072">
    <property type="protein sequence ID" value="OEO32455.1"/>
    <property type="molecule type" value="Genomic_DNA"/>
</dbReference>
<dbReference type="Proteomes" id="UP000095463">
    <property type="component" value="Unassembled WGS sequence"/>
</dbReference>
<dbReference type="InterPro" id="IPR036388">
    <property type="entry name" value="WH-like_DNA-bd_sf"/>
</dbReference>
<dbReference type="Gene3D" id="1.10.10.10">
    <property type="entry name" value="Winged helix-like DNA-binding domain superfamily/Winged helix DNA-binding domain"/>
    <property type="match status" value="1"/>
</dbReference>
<proteinExistence type="predicted"/>
<dbReference type="GO" id="GO:0006355">
    <property type="term" value="P:regulation of DNA-templated transcription"/>
    <property type="evidence" value="ECO:0007669"/>
    <property type="project" value="InterPro"/>
</dbReference>
<evidence type="ECO:0000259" key="1">
    <source>
        <dbReference type="SMART" id="SM00421"/>
    </source>
</evidence>
<dbReference type="SMART" id="SM00421">
    <property type="entry name" value="HTH_LUXR"/>
    <property type="match status" value="1"/>
</dbReference>
<keyword evidence="3" id="KW-1185">Reference proteome</keyword>
<dbReference type="SUPFAM" id="SSF46894">
    <property type="entry name" value="C-terminal effector domain of the bipartite response regulators"/>
    <property type="match status" value="1"/>
</dbReference>
<reference evidence="2 3" key="1">
    <citation type="journal article" date="2015" name="Genome Announc.">
        <title>Genome Assemblies of Three Soil-Associated Devosia species: D. insulae, D. limi, and D. soli.</title>
        <authorList>
            <person name="Hassan Y.I."/>
            <person name="Lepp D."/>
            <person name="Zhou T."/>
        </authorList>
    </citation>
    <scope>NUCLEOTIDE SEQUENCE [LARGE SCALE GENOMIC DNA]</scope>
    <source>
        <strain evidence="2 3">DS-56</strain>
    </source>
</reference>